<dbReference type="RefSeq" id="WP_073249805.1">
    <property type="nucleotide sequence ID" value="NZ_FQVG01000057.1"/>
</dbReference>
<gene>
    <name evidence="2" type="ORF">SAMN02746091_02279</name>
</gene>
<dbReference type="Gene3D" id="3.40.1350.10">
    <property type="match status" value="1"/>
</dbReference>
<sequence length="154" mass="18020">MPKKNSDRKVITEVDFSQTNKEGCIREMLAAIKLMKEGYNVSKTMFDNRYDLIAEKYPKYIRIQVKNLKLTYKSDPTQPLSINKWEIHAYTNIKGNKKIYTKDEIDVVFAIDIETENFAIIPVEKIPKTGVVRISEQSDRKEYFNSFKALDDLK</sequence>
<dbReference type="GO" id="GO:0003676">
    <property type="term" value="F:nucleic acid binding"/>
    <property type="evidence" value="ECO:0007669"/>
    <property type="project" value="InterPro"/>
</dbReference>
<dbReference type="InterPro" id="IPR021671">
    <property type="entry name" value="PD(D/E)XK_Endonuc"/>
</dbReference>
<organism evidence="2 3">
    <name type="scientific">Caloramator proteoclasticus DSM 10124</name>
    <dbReference type="NCBI Taxonomy" id="1121262"/>
    <lineage>
        <taxon>Bacteria</taxon>
        <taxon>Bacillati</taxon>
        <taxon>Bacillota</taxon>
        <taxon>Clostridia</taxon>
        <taxon>Eubacteriales</taxon>
        <taxon>Clostridiaceae</taxon>
        <taxon>Caloramator</taxon>
    </lineage>
</organism>
<keyword evidence="3" id="KW-1185">Reference proteome</keyword>
<name>A0A1M5AT27_9CLOT</name>
<protein>
    <recommendedName>
        <fullName evidence="1">PD(D/E)XK endonuclease domain-containing protein</fullName>
    </recommendedName>
</protein>
<evidence type="ECO:0000313" key="2">
    <source>
        <dbReference type="EMBL" id="SHF33296.1"/>
    </source>
</evidence>
<proteinExistence type="predicted"/>
<dbReference type="InterPro" id="IPR011856">
    <property type="entry name" value="tRNA_endonuc-like_dom_sf"/>
</dbReference>
<evidence type="ECO:0000313" key="3">
    <source>
        <dbReference type="Proteomes" id="UP000184423"/>
    </source>
</evidence>
<evidence type="ECO:0000259" key="1">
    <source>
        <dbReference type="Pfam" id="PF11645"/>
    </source>
</evidence>
<dbReference type="InterPro" id="IPR011335">
    <property type="entry name" value="Restrct_endonuc-II-like"/>
</dbReference>
<dbReference type="AlphaFoldDB" id="A0A1M5AT27"/>
<reference evidence="3" key="1">
    <citation type="submission" date="2016-11" db="EMBL/GenBank/DDBJ databases">
        <authorList>
            <person name="Varghese N."/>
            <person name="Submissions S."/>
        </authorList>
    </citation>
    <scope>NUCLEOTIDE SEQUENCE [LARGE SCALE GENOMIC DNA]</scope>
    <source>
        <strain evidence="3">DSM 10124</strain>
    </source>
</reference>
<dbReference type="Pfam" id="PF11645">
    <property type="entry name" value="PDDEXK_5"/>
    <property type="match status" value="1"/>
</dbReference>
<dbReference type="SUPFAM" id="SSF52980">
    <property type="entry name" value="Restriction endonuclease-like"/>
    <property type="match status" value="1"/>
</dbReference>
<dbReference type="EMBL" id="FQVG01000057">
    <property type="protein sequence ID" value="SHF33296.1"/>
    <property type="molecule type" value="Genomic_DNA"/>
</dbReference>
<dbReference type="Proteomes" id="UP000184423">
    <property type="component" value="Unassembled WGS sequence"/>
</dbReference>
<accession>A0A1M5AT27</accession>
<feature type="domain" description="PD(D/E)XK endonuclease" evidence="1">
    <location>
        <begin position="18"/>
        <end position="142"/>
    </location>
</feature>